<sequence length="173" mass="19044">MTDSITDIDQAPDPDPDLPYNDIDNSETKAQAALTLKLFGASYTDIKNTLHYSSAYRARMAVERVLANAADSPEDRDKMRVLANKRIERLLSSVMSKAVDPRDKDHLAYNARALALIQAQGKIWGLDAPTQVQISATDADIQAYVEAIMPLAKADQRAIEGEILEADILEAED</sequence>
<dbReference type="GeneID" id="77932362"/>
<protein>
    <submittedName>
        <fullName evidence="2">Terminase small subunit</fullName>
    </submittedName>
</protein>
<reference evidence="2" key="1">
    <citation type="submission" date="2021-04" db="EMBL/GenBank/DDBJ databases">
        <authorList>
            <person name="Edwards E.G."/>
            <person name="Siddiqui F.A."/>
            <person name="Anastasi R.E."/>
            <person name="Conroy D.J."/>
            <person name="Gerton T.J."/>
            <person name="Laizure I.E."/>
            <person name="Reynolds J.D."/>
            <person name="Ulker M."/>
            <person name="Ouellette S.K."/>
            <person name="Duggan K.O."/>
            <person name="Johnson K.C."/>
            <person name="MacLea K.S."/>
            <person name="Garlena R.A."/>
            <person name="Russell D.A."/>
            <person name="Jacobs-Sera D."/>
            <person name="Hatfull G.F."/>
        </authorList>
    </citation>
    <scope>NUCLEOTIDE SEQUENCE</scope>
</reference>
<accession>A0A8F3E9T1</accession>
<feature type="region of interest" description="Disordered" evidence="1">
    <location>
        <begin position="1"/>
        <end position="24"/>
    </location>
</feature>
<evidence type="ECO:0000256" key="1">
    <source>
        <dbReference type="SAM" id="MobiDB-lite"/>
    </source>
</evidence>
<dbReference type="EMBL" id="MW862992">
    <property type="protein sequence ID" value="QWY82755.1"/>
    <property type="molecule type" value="Genomic_DNA"/>
</dbReference>
<name>A0A8F3E9T1_9CAUD</name>
<dbReference type="KEGG" id="vg:77932362"/>
<evidence type="ECO:0000313" key="3">
    <source>
        <dbReference type="Proteomes" id="UP000693725"/>
    </source>
</evidence>
<keyword evidence="3" id="KW-1185">Reference proteome</keyword>
<dbReference type="RefSeq" id="YP_010656393.1">
    <property type="nucleotide sequence ID" value="NC_070838.1"/>
</dbReference>
<evidence type="ECO:0000313" key="2">
    <source>
        <dbReference type="EMBL" id="QWY82755.1"/>
    </source>
</evidence>
<proteinExistence type="predicted"/>
<organism evidence="2 3">
    <name type="scientific">Arthrobacter phage SilentRX</name>
    <dbReference type="NCBI Taxonomy" id="2836091"/>
    <lineage>
        <taxon>Viruses</taxon>
        <taxon>Duplodnaviria</taxon>
        <taxon>Heunggongvirae</taxon>
        <taxon>Uroviricota</taxon>
        <taxon>Caudoviricetes</taxon>
        <taxon>Silentrexvirus</taxon>
        <taxon>Silentrexvirus silentrx</taxon>
    </lineage>
</organism>
<dbReference type="Proteomes" id="UP000693725">
    <property type="component" value="Segment"/>
</dbReference>
<gene>
    <name evidence="2" type="primary">12</name>
    <name evidence="2" type="ORF">SEA_SILENTRX_12</name>
</gene>